<protein>
    <recommendedName>
        <fullName evidence="3">HTH deoR-type domain-containing protein</fullName>
    </recommendedName>
</protein>
<evidence type="ECO:0000313" key="1">
    <source>
        <dbReference type="EMBL" id="KKZ72295.1"/>
    </source>
</evidence>
<reference evidence="1 2" key="1">
    <citation type="submission" date="2015-05" db="EMBL/GenBank/DDBJ databases">
        <title>Draft Genome assembly of Streptomyces showdoensis.</title>
        <authorList>
            <person name="Thapa K.K."/>
            <person name="Metsa-Ketela M."/>
        </authorList>
    </citation>
    <scope>NUCLEOTIDE SEQUENCE [LARGE SCALE GENOMIC DNA]</scope>
    <source>
        <strain evidence="1 2">ATCC 15227</strain>
    </source>
</reference>
<accession>A0A2P2GN81</accession>
<evidence type="ECO:0008006" key="3">
    <source>
        <dbReference type="Google" id="ProtNLM"/>
    </source>
</evidence>
<sequence>MTTPTEVAQRRAAVRRFAAQKLSNRAIAERLGISKDTVRRDLEAPEVSLRELVAERAAQTDTAVSQACAAAQSAADMRPAYVITDEATARRWHSDLRAAAGQLTALADQFADYYLFARSAMDGAEC</sequence>
<keyword evidence="2" id="KW-1185">Reference proteome</keyword>
<dbReference type="Gene3D" id="1.10.10.10">
    <property type="entry name" value="Winged helix-like DNA-binding domain superfamily/Winged helix DNA-binding domain"/>
    <property type="match status" value="1"/>
</dbReference>
<evidence type="ECO:0000313" key="2">
    <source>
        <dbReference type="Proteomes" id="UP000265325"/>
    </source>
</evidence>
<dbReference type="AlphaFoldDB" id="A0A2P2GN81"/>
<comment type="caution">
    <text evidence="1">The sequence shown here is derived from an EMBL/GenBank/DDBJ whole genome shotgun (WGS) entry which is preliminary data.</text>
</comment>
<dbReference type="Pfam" id="PF13384">
    <property type="entry name" value="HTH_23"/>
    <property type="match status" value="1"/>
</dbReference>
<dbReference type="RefSeq" id="WP_046909057.1">
    <property type="nucleotide sequence ID" value="NZ_BAAAXG010000026.1"/>
</dbReference>
<dbReference type="Proteomes" id="UP000265325">
    <property type="component" value="Unassembled WGS sequence"/>
</dbReference>
<organism evidence="1 2">
    <name type="scientific">Streptomyces showdoensis</name>
    <dbReference type="NCBI Taxonomy" id="68268"/>
    <lineage>
        <taxon>Bacteria</taxon>
        <taxon>Bacillati</taxon>
        <taxon>Actinomycetota</taxon>
        <taxon>Actinomycetes</taxon>
        <taxon>Kitasatosporales</taxon>
        <taxon>Streptomycetaceae</taxon>
        <taxon>Streptomyces</taxon>
    </lineage>
</organism>
<name>A0A2P2GN81_STREW</name>
<proteinExistence type="predicted"/>
<dbReference type="EMBL" id="LAQS01000028">
    <property type="protein sequence ID" value="KKZ72295.1"/>
    <property type="molecule type" value="Genomic_DNA"/>
</dbReference>
<dbReference type="InterPro" id="IPR036388">
    <property type="entry name" value="WH-like_DNA-bd_sf"/>
</dbReference>
<gene>
    <name evidence="1" type="ORF">VO63_19135</name>
</gene>